<dbReference type="PANTHER" id="PTHR40257:SF1">
    <property type="entry name" value="DUF1330 DOMAIN-CONTAINING PROTEIN"/>
    <property type="match status" value="1"/>
</dbReference>
<feature type="domain" description="DUF1330" evidence="1">
    <location>
        <begin position="51"/>
        <end position="129"/>
    </location>
</feature>
<dbReference type="InterPro" id="IPR011008">
    <property type="entry name" value="Dimeric_a/b-barrel"/>
</dbReference>
<reference evidence="2" key="1">
    <citation type="submission" date="2019-02" db="EMBL/GenBank/DDBJ databases">
        <authorList>
            <person name="Li S.-H."/>
        </authorList>
    </citation>
    <scope>NUCLEOTIDE SEQUENCE</scope>
    <source>
        <strain evidence="2">IMCC8485</strain>
    </source>
</reference>
<gene>
    <name evidence="2" type="ORF">EYC87_15565</name>
</gene>
<evidence type="ECO:0000259" key="1">
    <source>
        <dbReference type="Pfam" id="PF07045"/>
    </source>
</evidence>
<evidence type="ECO:0000313" key="3">
    <source>
        <dbReference type="Proteomes" id="UP001143307"/>
    </source>
</evidence>
<dbReference type="SUPFAM" id="SSF54909">
    <property type="entry name" value="Dimeric alpha+beta barrel"/>
    <property type="match status" value="1"/>
</dbReference>
<organism evidence="2 3">
    <name type="scientific">Candidatus Seongchinamella marina</name>
    <dbReference type="NCBI Taxonomy" id="2518990"/>
    <lineage>
        <taxon>Bacteria</taxon>
        <taxon>Pseudomonadati</taxon>
        <taxon>Pseudomonadota</taxon>
        <taxon>Gammaproteobacteria</taxon>
        <taxon>Cellvibrionales</taxon>
        <taxon>Halieaceae</taxon>
        <taxon>Seongchinamella</taxon>
    </lineage>
</organism>
<dbReference type="PANTHER" id="PTHR40257">
    <property type="match status" value="1"/>
</dbReference>
<evidence type="ECO:0000313" key="2">
    <source>
        <dbReference type="EMBL" id="MCX2975008.1"/>
    </source>
</evidence>
<sequence length="132" mass="14468">MEKIMATQPRREQIAALLENDKGGPIRMMNLLKFREFARYSDGTDAGLSGAEAYQRYAAEVVPIISKTGGEVVFSGQANTLVIGDGELEWDMVSIVEYPSVAAFLGMTSSGEYQKTHGHRDAGLEHQLLVEC</sequence>
<accession>A0ABT3SYE0</accession>
<proteinExistence type="predicted"/>
<protein>
    <submittedName>
        <fullName evidence="2">DUF1330 domain-containing protein</fullName>
    </submittedName>
</protein>
<dbReference type="Gene3D" id="3.30.70.100">
    <property type="match status" value="1"/>
</dbReference>
<dbReference type="InterPro" id="IPR010753">
    <property type="entry name" value="DUF1330"/>
</dbReference>
<dbReference type="EMBL" id="SHNP01000005">
    <property type="protein sequence ID" value="MCX2975008.1"/>
    <property type="molecule type" value="Genomic_DNA"/>
</dbReference>
<keyword evidence="3" id="KW-1185">Reference proteome</keyword>
<dbReference type="Pfam" id="PF07045">
    <property type="entry name" value="DUF1330"/>
    <property type="match status" value="1"/>
</dbReference>
<name>A0ABT3SYE0_9GAMM</name>
<comment type="caution">
    <text evidence="2">The sequence shown here is derived from an EMBL/GenBank/DDBJ whole genome shotgun (WGS) entry which is preliminary data.</text>
</comment>
<dbReference type="Proteomes" id="UP001143307">
    <property type="component" value="Unassembled WGS sequence"/>
</dbReference>